<evidence type="ECO:0000313" key="2">
    <source>
        <dbReference type="EMBL" id="KWZ58554.1"/>
    </source>
</evidence>
<dbReference type="Pfam" id="PF20020">
    <property type="entry name" value="DUF6431"/>
    <property type="match status" value="1"/>
</dbReference>
<organism evidence="2 3">
    <name type="scientific">Burkholderia ubonensis</name>
    <dbReference type="NCBI Taxonomy" id="101571"/>
    <lineage>
        <taxon>Bacteria</taxon>
        <taxon>Pseudomonadati</taxon>
        <taxon>Pseudomonadota</taxon>
        <taxon>Betaproteobacteria</taxon>
        <taxon>Burkholderiales</taxon>
        <taxon>Burkholderiaceae</taxon>
        <taxon>Burkholderia</taxon>
        <taxon>Burkholderia cepacia complex</taxon>
    </lineage>
</organism>
<sequence>MLRIVHAFLTLEQHLRAIVTTPQSYHPGRCPHCGRACLWAHGFYERKADRSRGGTLNSVPVPRYCCTACRRTCSRLPLCICPLRWYGWARQQLVFALILFGVSLRRVAAVVGVDRRCTVRRWWCWLLRCSEDFMFALRSRFPELGRAADTVSFWRTCFALMPLSRAMAWLDLDSLDVP</sequence>
<dbReference type="Proteomes" id="UP000070119">
    <property type="component" value="Unassembled WGS sequence"/>
</dbReference>
<accession>A0AA40R8Y8</accession>
<comment type="caution">
    <text evidence="2">The sequence shown here is derived from an EMBL/GenBank/DDBJ whole genome shotgun (WGS) entry which is preliminary data.</text>
</comment>
<gene>
    <name evidence="2" type="ORF">WK57_19135</name>
</gene>
<proteinExistence type="predicted"/>
<reference evidence="2 3" key="1">
    <citation type="submission" date="2015-11" db="EMBL/GenBank/DDBJ databases">
        <authorList>
            <person name="Sahl J."/>
            <person name="Wagner D."/>
            <person name="Keim P."/>
        </authorList>
    </citation>
    <scope>NUCLEOTIDE SEQUENCE [LARGE SCALE GENOMIC DNA]</scope>
    <source>
        <strain evidence="2 3">MSMB1157</strain>
    </source>
</reference>
<dbReference type="EMBL" id="LNJU01000003">
    <property type="protein sequence ID" value="KWZ58554.1"/>
    <property type="molecule type" value="Genomic_DNA"/>
</dbReference>
<feature type="domain" description="DUF6431" evidence="1">
    <location>
        <begin position="30"/>
        <end position="122"/>
    </location>
</feature>
<dbReference type="AlphaFoldDB" id="A0AA40R8Y8"/>
<protein>
    <recommendedName>
        <fullName evidence="1">DUF6431 domain-containing protein</fullName>
    </recommendedName>
</protein>
<name>A0AA40R8Y8_9BURK</name>
<evidence type="ECO:0000313" key="3">
    <source>
        <dbReference type="Proteomes" id="UP000070119"/>
    </source>
</evidence>
<dbReference type="RefSeq" id="WP_060219266.1">
    <property type="nucleotide sequence ID" value="NZ_LNJU01000003.1"/>
</dbReference>
<evidence type="ECO:0000259" key="1">
    <source>
        <dbReference type="Pfam" id="PF20020"/>
    </source>
</evidence>
<dbReference type="InterPro" id="IPR045536">
    <property type="entry name" value="DUF6431"/>
</dbReference>